<dbReference type="OrthoDB" id="27214at2759"/>
<evidence type="ECO:0000313" key="3">
    <source>
        <dbReference type="Proteomes" id="UP000308652"/>
    </source>
</evidence>
<dbReference type="SUPFAM" id="SSF52096">
    <property type="entry name" value="ClpP/crotonase"/>
    <property type="match status" value="1"/>
</dbReference>
<accession>A0A5C3LGE5</accession>
<name>A0A5C3LGE5_9AGAR</name>
<gene>
    <name evidence="2" type="ORF">BDQ12DRAFT_671469</name>
</gene>
<proteinExistence type="predicted"/>
<keyword evidence="3" id="KW-1185">Reference proteome</keyword>
<dbReference type="Proteomes" id="UP000308652">
    <property type="component" value="Unassembled WGS sequence"/>
</dbReference>
<dbReference type="AlphaFoldDB" id="A0A5C3LGE5"/>
<reference evidence="2 3" key="1">
    <citation type="journal article" date="2019" name="Nat. Ecol. Evol.">
        <title>Megaphylogeny resolves global patterns of mushroom evolution.</title>
        <authorList>
            <person name="Varga T."/>
            <person name="Krizsan K."/>
            <person name="Foldi C."/>
            <person name="Dima B."/>
            <person name="Sanchez-Garcia M."/>
            <person name="Sanchez-Ramirez S."/>
            <person name="Szollosi G.J."/>
            <person name="Szarkandi J.G."/>
            <person name="Papp V."/>
            <person name="Albert L."/>
            <person name="Andreopoulos W."/>
            <person name="Angelini C."/>
            <person name="Antonin V."/>
            <person name="Barry K.W."/>
            <person name="Bougher N.L."/>
            <person name="Buchanan P."/>
            <person name="Buyck B."/>
            <person name="Bense V."/>
            <person name="Catcheside P."/>
            <person name="Chovatia M."/>
            <person name="Cooper J."/>
            <person name="Damon W."/>
            <person name="Desjardin D."/>
            <person name="Finy P."/>
            <person name="Geml J."/>
            <person name="Haridas S."/>
            <person name="Hughes K."/>
            <person name="Justo A."/>
            <person name="Karasinski D."/>
            <person name="Kautmanova I."/>
            <person name="Kiss B."/>
            <person name="Kocsube S."/>
            <person name="Kotiranta H."/>
            <person name="LaButti K.M."/>
            <person name="Lechner B.E."/>
            <person name="Liimatainen K."/>
            <person name="Lipzen A."/>
            <person name="Lukacs Z."/>
            <person name="Mihaltcheva S."/>
            <person name="Morgado L.N."/>
            <person name="Niskanen T."/>
            <person name="Noordeloos M.E."/>
            <person name="Ohm R.A."/>
            <person name="Ortiz-Santana B."/>
            <person name="Ovrebo C."/>
            <person name="Racz N."/>
            <person name="Riley R."/>
            <person name="Savchenko A."/>
            <person name="Shiryaev A."/>
            <person name="Soop K."/>
            <person name="Spirin V."/>
            <person name="Szebenyi C."/>
            <person name="Tomsovsky M."/>
            <person name="Tulloss R.E."/>
            <person name="Uehling J."/>
            <person name="Grigoriev I.V."/>
            <person name="Vagvolgyi C."/>
            <person name="Papp T."/>
            <person name="Martin F.M."/>
            <person name="Miettinen O."/>
            <person name="Hibbett D.S."/>
            <person name="Nagy L.G."/>
        </authorList>
    </citation>
    <scope>NUCLEOTIDE SEQUENCE [LARGE SCALE GENOMIC DNA]</scope>
    <source>
        <strain evidence="2 3">CBS 166.37</strain>
    </source>
</reference>
<protein>
    <recommendedName>
        <fullName evidence="4">Tail specific protease domain-containing protein</fullName>
    </recommendedName>
</protein>
<dbReference type="Gene3D" id="3.90.226.10">
    <property type="entry name" value="2-enoyl-CoA Hydratase, Chain A, domain 1"/>
    <property type="match status" value="1"/>
</dbReference>
<sequence>MWNTAIFVSSFSLLVIAAPSPRAANGCIQIAGKTFSPPADALSCMKSFAFNETLRQNILTNVARVFDFFSFESYYLDSPPPFEESTNNIRDSLARINSTVYGTDYDFNKDLYDFVTQLNDGHTRWFPTCYTSFQNIIPVPVISLEEDGVESVFIAPDSVEYISQLGDEFTGYYDSINFNWKRLAGAKILEIGGQDPYDYVDHIASTVSGNFLDHGVRVNSVFTSYLLLGSDFSQRLGDLAGPNNVEHTSLTFKLVPLGSTISETVVVPYLASYLGAAFTDADSFWQSNCAVKDGTNGQDFRKLRTTPPPKPKIAKAEIIDKGKMNALALPSPFHPVVPTVDGSTGVIQSFILPDGQTGVMYVGSFSEDPNSFEVDVISAITAFKSAGITRLLIDLTNNNGARRAFDYVQQVNKHIGGYVCLGQFLHQYLAGSNSGYPGFVSSIRAGSLAQKIVAADIVQELDVTRTFFTADNWLDVNGTRMQKSFDYINPPTALTINDRSDPTSKRFLNYQDTCSMFFSNPVPADPPFDLSKIAIVSNGNCASTCAMFSTLMYEKHNTTIAVFGGKPGESMEFKGMSGNQVLEWTDLDSEIKTAGLKEDPLAPPDLLVNGNFRADLQSLCAKFYLIVTTGGQHGVILTKILL</sequence>
<dbReference type="STRING" id="68775.A0A5C3LGE5"/>
<keyword evidence="1" id="KW-0732">Signal</keyword>
<evidence type="ECO:0008006" key="4">
    <source>
        <dbReference type="Google" id="ProtNLM"/>
    </source>
</evidence>
<evidence type="ECO:0000313" key="2">
    <source>
        <dbReference type="EMBL" id="TFK31947.1"/>
    </source>
</evidence>
<dbReference type="InterPro" id="IPR029045">
    <property type="entry name" value="ClpP/crotonase-like_dom_sf"/>
</dbReference>
<evidence type="ECO:0000256" key="1">
    <source>
        <dbReference type="SAM" id="SignalP"/>
    </source>
</evidence>
<dbReference type="InterPro" id="IPR052766">
    <property type="entry name" value="S41A_metabolite_peptidase"/>
</dbReference>
<organism evidence="2 3">
    <name type="scientific">Crucibulum laeve</name>
    <dbReference type="NCBI Taxonomy" id="68775"/>
    <lineage>
        <taxon>Eukaryota</taxon>
        <taxon>Fungi</taxon>
        <taxon>Dikarya</taxon>
        <taxon>Basidiomycota</taxon>
        <taxon>Agaricomycotina</taxon>
        <taxon>Agaricomycetes</taxon>
        <taxon>Agaricomycetidae</taxon>
        <taxon>Agaricales</taxon>
        <taxon>Agaricineae</taxon>
        <taxon>Nidulariaceae</taxon>
        <taxon>Crucibulum</taxon>
    </lineage>
</organism>
<dbReference type="PANTHER" id="PTHR37049">
    <property type="entry name" value="PEPTIDASE S41 FAMILY PROTEIN"/>
    <property type="match status" value="1"/>
</dbReference>
<feature type="chain" id="PRO_5022773533" description="Tail specific protease domain-containing protein" evidence="1">
    <location>
        <begin position="18"/>
        <end position="642"/>
    </location>
</feature>
<dbReference type="EMBL" id="ML213694">
    <property type="protein sequence ID" value="TFK31947.1"/>
    <property type="molecule type" value="Genomic_DNA"/>
</dbReference>
<feature type="signal peptide" evidence="1">
    <location>
        <begin position="1"/>
        <end position="17"/>
    </location>
</feature>
<dbReference type="PANTHER" id="PTHR37049:SF4">
    <property type="entry name" value="RHODANESE DOMAIN-CONTAINING PROTEIN"/>
    <property type="match status" value="1"/>
</dbReference>